<name>A0ABD2MMF1_9CUCU</name>
<gene>
    <name evidence="1" type="ORF">HHI36_011667</name>
</gene>
<evidence type="ECO:0008006" key="3">
    <source>
        <dbReference type="Google" id="ProtNLM"/>
    </source>
</evidence>
<proteinExistence type="predicted"/>
<comment type="caution">
    <text evidence="1">The sequence shown here is derived from an EMBL/GenBank/DDBJ whole genome shotgun (WGS) entry which is preliminary data.</text>
</comment>
<accession>A0ABD2MMF1</accession>
<dbReference type="AlphaFoldDB" id="A0ABD2MMF1"/>
<dbReference type="Proteomes" id="UP001516400">
    <property type="component" value="Unassembled WGS sequence"/>
</dbReference>
<evidence type="ECO:0000313" key="1">
    <source>
        <dbReference type="EMBL" id="KAL3267547.1"/>
    </source>
</evidence>
<reference evidence="1 2" key="1">
    <citation type="journal article" date="2021" name="BMC Biol.">
        <title>Horizontally acquired antibacterial genes associated with adaptive radiation of ladybird beetles.</title>
        <authorList>
            <person name="Li H.S."/>
            <person name="Tang X.F."/>
            <person name="Huang Y.H."/>
            <person name="Xu Z.Y."/>
            <person name="Chen M.L."/>
            <person name="Du X.Y."/>
            <person name="Qiu B.Y."/>
            <person name="Chen P.T."/>
            <person name="Zhang W."/>
            <person name="Slipinski A."/>
            <person name="Escalona H.E."/>
            <person name="Waterhouse R.M."/>
            <person name="Zwick A."/>
            <person name="Pang H."/>
        </authorList>
    </citation>
    <scope>NUCLEOTIDE SEQUENCE [LARGE SCALE GENOMIC DNA]</scope>
    <source>
        <strain evidence="1">SYSU2018</strain>
    </source>
</reference>
<dbReference type="EMBL" id="JABFTP020000001">
    <property type="protein sequence ID" value="KAL3267547.1"/>
    <property type="molecule type" value="Genomic_DNA"/>
</dbReference>
<evidence type="ECO:0000313" key="2">
    <source>
        <dbReference type="Proteomes" id="UP001516400"/>
    </source>
</evidence>
<protein>
    <recommendedName>
        <fullName evidence="3">MADF domain-containing protein</fullName>
    </recommendedName>
</protein>
<sequence>MPISVTKNIVIRNCKRKYEWEKESLNSLNRAHNKQREIWKIINEDLKVIKGDRSSTNANFKAEDLAKFSSEVGAKVAESIPDSKHKSELFLENMKSSQISSSFFIPITKTEIQKIIRSLKNETTIDIYNLS</sequence>
<keyword evidence="2" id="KW-1185">Reference proteome</keyword>
<organism evidence="1 2">
    <name type="scientific">Cryptolaemus montrouzieri</name>
    <dbReference type="NCBI Taxonomy" id="559131"/>
    <lineage>
        <taxon>Eukaryota</taxon>
        <taxon>Metazoa</taxon>
        <taxon>Ecdysozoa</taxon>
        <taxon>Arthropoda</taxon>
        <taxon>Hexapoda</taxon>
        <taxon>Insecta</taxon>
        <taxon>Pterygota</taxon>
        <taxon>Neoptera</taxon>
        <taxon>Endopterygota</taxon>
        <taxon>Coleoptera</taxon>
        <taxon>Polyphaga</taxon>
        <taxon>Cucujiformia</taxon>
        <taxon>Coccinelloidea</taxon>
        <taxon>Coccinellidae</taxon>
        <taxon>Scymninae</taxon>
        <taxon>Scymnini</taxon>
        <taxon>Cryptolaemus</taxon>
    </lineage>
</organism>